<keyword evidence="3" id="KW-1185">Reference proteome</keyword>
<dbReference type="AlphaFoldDB" id="A0AAW9Q4X6"/>
<feature type="domain" description="AAA" evidence="1">
    <location>
        <begin position="3"/>
        <end position="174"/>
    </location>
</feature>
<dbReference type="InterPro" id="IPR025669">
    <property type="entry name" value="AAA_dom"/>
</dbReference>
<sequence length="263" mass="28960">MTRVLAFTNNKGGTGKSTLCANTAHQVAQNGAKVLVIDMTSQTTSSTLFLGETSMLPESDTVLAFLKKRPDKHIEEIIFESPKGLDIVPSHISMAEAVAQLSGMQMGKEGVLKREIDRISDQYDYIFIDSPGDLNELTANALVPAETVFIPTRLNRTDFQCTETTVRFIKEAEDFIGNRKVRVIINMLDDRYLPGGIWASSHTGELYSQAQQIFADVLSPITIPDSADIRTAFDRGLTVSEYKPGEVAARRIQELVNCEVLSG</sequence>
<evidence type="ECO:0000313" key="2">
    <source>
        <dbReference type="EMBL" id="MEE3718495.1"/>
    </source>
</evidence>
<reference evidence="2" key="1">
    <citation type="submission" date="2024-01" db="EMBL/GenBank/DDBJ databases">
        <title>Bank of Algae and Cyanobacteria of the Azores (BACA) strain genomes.</title>
        <authorList>
            <person name="Luz R."/>
            <person name="Cordeiro R."/>
            <person name="Fonseca A."/>
            <person name="Goncalves V."/>
        </authorList>
    </citation>
    <scope>NUCLEOTIDE SEQUENCE</scope>
    <source>
        <strain evidence="2">BACA0141</strain>
    </source>
</reference>
<dbReference type="EMBL" id="JAZBJZ010000080">
    <property type="protein sequence ID" value="MEE3718495.1"/>
    <property type="molecule type" value="Genomic_DNA"/>
</dbReference>
<dbReference type="InterPro" id="IPR027417">
    <property type="entry name" value="P-loop_NTPase"/>
</dbReference>
<dbReference type="CDD" id="cd02042">
    <property type="entry name" value="ParAB_family"/>
    <property type="match status" value="1"/>
</dbReference>
<dbReference type="RefSeq" id="WP_330484928.1">
    <property type="nucleotide sequence ID" value="NZ_JAZBJZ010000080.1"/>
</dbReference>
<dbReference type="PANTHER" id="PTHR13696">
    <property type="entry name" value="P-LOOP CONTAINING NUCLEOSIDE TRIPHOSPHATE HYDROLASE"/>
    <property type="match status" value="1"/>
</dbReference>
<comment type="caution">
    <text evidence="2">The sequence shown here is derived from an EMBL/GenBank/DDBJ whole genome shotgun (WGS) entry which is preliminary data.</text>
</comment>
<proteinExistence type="predicted"/>
<dbReference type="Proteomes" id="UP001333818">
    <property type="component" value="Unassembled WGS sequence"/>
</dbReference>
<evidence type="ECO:0000313" key="3">
    <source>
        <dbReference type="Proteomes" id="UP001333818"/>
    </source>
</evidence>
<dbReference type="Gene3D" id="3.40.50.300">
    <property type="entry name" value="P-loop containing nucleotide triphosphate hydrolases"/>
    <property type="match status" value="1"/>
</dbReference>
<dbReference type="Pfam" id="PF13614">
    <property type="entry name" value="AAA_31"/>
    <property type="match status" value="1"/>
</dbReference>
<dbReference type="InterPro" id="IPR050678">
    <property type="entry name" value="DNA_Partitioning_ATPase"/>
</dbReference>
<dbReference type="PIRSF" id="PIRSF009320">
    <property type="entry name" value="Nuc_binding_HP_1000"/>
    <property type="match status" value="1"/>
</dbReference>
<name>A0AAW9Q4X6_9CYAN</name>
<gene>
    <name evidence="2" type="ORF">V2H45_17275</name>
</gene>
<evidence type="ECO:0000259" key="1">
    <source>
        <dbReference type="Pfam" id="PF13614"/>
    </source>
</evidence>
<protein>
    <submittedName>
        <fullName evidence="2">ParA family protein</fullName>
    </submittedName>
</protein>
<dbReference type="PANTHER" id="PTHR13696:SF98">
    <property type="entry name" value="PLASMID PARTITION PROTEIN A"/>
    <property type="match status" value="1"/>
</dbReference>
<organism evidence="2 3">
    <name type="scientific">Tumidithrix elongata BACA0141</name>
    <dbReference type="NCBI Taxonomy" id="2716417"/>
    <lineage>
        <taxon>Bacteria</taxon>
        <taxon>Bacillati</taxon>
        <taxon>Cyanobacteriota</taxon>
        <taxon>Cyanophyceae</taxon>
        <taxon>Pseudanabaenales</taxon>
        <taxon>Pseudanabaenaceae</taxon>
        <taxon>Tumidithrix</taxon>
        <taxon>Tumidithrix elongata</taxon>
    </lineage>
</organism>
<dbReference type="SUPFAM" id="SSF52540">
    <property type="entry name" value="P-loop containing nucleoside triphosphate hydrolases"/>
    <property type="match status" value="1"/>
</dbReference>
<accession>A0AAW9Q4X6</accession>